<sequence>MQPNDPRPPAAEAGPPFFGNPFMWLVFALVLLALPLIGYMLQSDMHWERVHPAINAILNGASTVFLFAGFLAIRRRNIQFHKRCMVAAFTTSSVFLASYLIRFAISGTHRYPGTGFDKTLYLIILFSHMILAALAVPIILRALYLAWRGRYAEHAKIARITWPIWMYVSVTGVIVYLMLYPLAEALY</sequence>
<dbReference type="STRING" id="502025.Hoch_0504"/>
<reference evidence="2 3" key="1">
    <citation type="journal article" date="2010" name="Stand. Genomic Sci.">
        <title>Complete genome sequence of Haliangium ochraceum type strain (SMP-2).</title>
        <authorList>
            <consortium name="US DOE Joint Genome Institute (JGI-PGF)"/>
            <person name="Ivanova N."/>
            <person name="Daum C."/>
            <person name="Lang E."/>
            <person name="Abt B."/>
            <person name="Kopitz M."/>
            <person name="Saunders E."/>
            <person name="Lapidus A."/>
            <person name="Lucas S."/>
            <person name="Glavina Del Rio T."/>
            <person name="Nolan M."/>
            <person name="Tice H."/>
            <person name="Copeland A."/>
            <person name="Cheng J.F."/>
            <person name="Chen F."/>
            <person name="Bruce D."/>
            <person name="Goodwin L."/>
            <person name="Pitluck S."/>
            <person name="Mavromatis K."/>
            <person name="Pati A."/>
            <person name="Mikhailova N."/>
            <person name="Chen A."/>
            <person name="Palaniappan K."/>
            <person name="Land M."/>
            <person name="Hauser L."/>
            <person name="Chang Y.J."/>
            <person name="Jeffries C.D."/>
            <person name="Detter J.C."/>
            <person name="Brettin T."/>
            <person name="Rohde M."/>
            <person name="Goker M."/>
            <person name="Bristow J."/>
            <person name="Markowitz V."/>
            <person name="Eisen J.A."/>
            <person name="Hugenholtz P."/>
            <person name="Kyrpides N.C."/>
            <person name="Klenk H.P."/>
        </authorList>
    </citation>
    <scope>NUCLEOTIDE SEQUENCE [LARGE SCALE GENOMIC DNA]</scope>
    <source>
        <strain evidence="3">DSM 14365 / CIP 107738 / JCM 11303 / AJ 13395 / SMP-2</strain>
    </source>
</reference>
<dbReference type="EMBL" id="CP001804">
    <property type="protein sequence ID" value="ACY13143.1"/>
    <property type="molecule type" value="Genomic_DNA"/>
</dbReference>
<dbReference type="KEGG" id="hoh:Hoch_0504"/>
<dbReference type="eggNOG" id="COG2322">
    <property type="taxonomic scope" value="Bacteria"/>
</dbReference>
<dbReference type="HOGENOM" id="CLU_104065_0_0_7"/>
<dbReference type="PANTHER" id="PTHR37692:SF1">
    <property type="entry name" value="DUF420 DOMAIN-CONTAINING PROTEIN"/>
    <property type="match status" value="1"/>
</dbReference>
<dbReference type="RefSeq" id="WP_012825770.1">
    <property type="nucleotide sequence ID" value="NC_013440.1"/>
</dbReference>
<dbReference type="InterPro" id="IPR007352">
    <property type="entry name" value="DUF420"/>
</dbReference>
<keyword evidence="1" id="KW-1133">Transmembrane helix</keyword>
<dbReference type="PANTHER" id="PTHR37692">
    <property type="entry name" value="HYPOTHETICAL MEMBRANE SPANNING PROTEIN"/>
    <property type="match status" value="1"/>
</dbReference>
<gene>
    <name evidence="2" type="ordered locus">Hoch_0504</name>
</gene>
<protein>
    <recommendedName>
        <fullName evidence="4">DUF420 domain-containing protein</fullName>
    </recommendedName>
</protein>
<evidence type="ECO:0000313" key="2">
    <source>
        <dbReference type="EMBL" id="ACY13143.1"/>
    </source>
</evidence>
<keyword evidence="1" id="KW-0812">Transmembrane</keyword>
<evidence type="ECO:0000256" key="1">
    <source>
        <dbReference type="SAM" id="Phobius"/>
    </source>
</evidence>
<evidence type="ECO:0008006" key="4">
    <source>
        <dbReference type="Google" id="ProtNLM"/>
    </source>
</evidence>
<dbReference type="AlphaFoldDB" id="D0LKA9"/>
<feature type="transmembrane region" description="Helical" evidence="1">
    <location>
        <begin position="21"/>
        <end position="41"/>
    </location>
</feature>
<feature type="transmembrane region" description="Helical" evidence="1">
    <location>
        <begin position="120"/>
        <end position="144"/>
    </location>
</feature>
<organism evidence="2 3">
    <name type="scientific">Haliangium ochraceum (strain DSM 14365 / JCM 11303 / SMP-2)</name>
    <dbReference type="NCBI Taxonomy" id="502025"/>
    <lineage>
        <taxon>Bacteria</taxon>
        <taxon>Pseudomonadati</taxon>
        <taxon>Myxococcota</taxon>
        <taxon>Polyangia</taxon>
        <taxon>Haliangiales</taxon>
        <taxon>Kofleriaceae</taxon>
        <taxon>Haliangium</taxon>
    </lineage>
</organism>
<accession>D0LKA9</accession>
<keyword evidence="3" id="KW-1185">Reference proteome</keyword>
<feature type="transmembrane region" description="Helical" evidence="1">
    <location>
        <begin position="85"/>
        <end position="105"/>
    </location>
</feature>
<feature type="transmembrane region" description="Helical" evidence="1">
    <location>
        <begin position="164"/>
        <end position="183"/>
    </location>
</feature>
<evidence type="ECO:0000313" key="3">
    <source>
        <dbReference type="Proteomes" id="UP000001880"/>
    </source>
</evidence>
<dbReference type="Pfam" id="PF04238">
    <property type="entry name" value="DUF420"/>
    <property type="match status" value="1"/>
</dbReference>
<feature type="transmembrane region" description="Helical" evidence="1">
    <location>
        <begin position="53"/>
        <end position="73"/>
    </location>
</feature>
<name>D0LKA9_HALO1</name>
<keyword evidence="1" id="KW-0472">Membrane</keyword>
<proteinExistence type="predicted"/>
<dbReference type="Proteomes" id="UP000001880">
    <property type="component" value="Chromosome"/>
</dbReference>